<dbReference type="FunFam" id="3.30.160.60:FF:000710">
    <property type="entry name" value="Zinc finger protein 768"/>
    <property type="match status" value="1"/>
</dbReference>
<feature type="binding site" evidence="12">
    <location>
        <position position="197"/>
    </location>
    <ligand>
        <name>Zn(2+)</name>
        <dbReference type="ChEBI" id="CHEBI:29105"/>
    </ligand>
</feature>
<evidence type="ECO:0000256" key="8">
    <source>
        <dbReference type="ARBA" id="ARBA00023163"/>
    </source>
</evidence>
<feature type="domain" description="THAP-type" evidence="15">
    <location>
        <begin position="1"/>
        <end position="83"/>
    </location>
</feature>
<dbReference type="STRING" id="105785.A0A2J7Q3C0"/>
<dbReference type="FunFam" id="3.30.160.60:FF:001397">
    <property type="entry name" value="Datilografo, isoform A"/>
    <property type="match status" value="1"/>
</dbReference>
<dbReference type="EMBL" id="NEVH01019069">
    <property type="protein sequence ID" value="PNF23069.1"/>
    <property type="molecule type" value="Genomic_DNA"/>
</dbReference>
<dbReference type="Pfam" id="PF13912">
    <property type="entry name" value="zf-C2H2_6"/>
    <property type="match status" value="3"/>
</dbReference>
<evidence type="ECO:0000259" key="15">
    <source>
        <dbReference type="PROSITE" id="PS50950"/>
    </source>
</evidence>
<dbReference type="GO" id="GO:0008270">
    <property type="term" value="F:zinc ion binding"/>
    <property type="evidence" value="ECO:0007669"/>
    <property type="project" value="UniProtKB-UniRule"/>
</dbReference>
<evidence type="ECO:0000256" key="6">
    <source>
        <dbReference type="ARBA" id="ARBA00023015"/>
    </source>
</evidence>
<dbReference type="FunFam" id="3.30.160.60:FF:000646">
    <property type="entry name" value="Myeloid zinc finger 1"/>
    <property type="match status" value="1"/>
</dbReference>
<dbReference type="InterPro" id="IPR013087">
    <property type="entry name" value="Znf_C2H2_type"/>
</dbReference>
<dbReference type="GO" id="GO:0005634">
    <property type="term" value="C:nucleus"/>
    <property type="evidence" value="ECO:0007669"/>
    <property type="project" value="UniProtKB-SubCell"/>
</dbReference>
<dbReference type="GO" id="GO:0003677">
    <property type="term" value="F:DNA binding"/>
    <property type="evidence" value="ECO:0007669"/>
    <property type="project" value="UniProtKB-UniRule"/>
</dbReference>
<dbReference type="Pfam" id="PF00096">
    <property type="entry name" value="zf-C2H2"/>
    <property type="match status" value="7"/>
</dbReference>
<feature type="domain" description="C2H2-type" evidence="14">
    <location>
        <begin position="848"/>
        <end position="870"/>
    </location>
</feature>
<evidence type="ECO:0000256" key="4">
    <source>
        <dbReference type="ARBA" id="ARBA00022771"/>
    </source>
</evidence>
<sequence>MVASCSVINCRNSRKNNSNNVTFHRFPLSKPELCKQWVRALCQPDFNPLPHHLLCSDHFEKSCFLPGYVNRRQLKKNAVPTLFDCLEKELQHLASNTEKEEPMSVSNLKNDNVAFSKLDQEAADLLDEQYGSGSKAEEPLKMRTESLCRVCACPSEELVPVFGQKGSELQLLEKIHIHLPIMVTPEDILPVTMCTSCICKLEMCHQFVHGCLDADIKLRTIFGLEMDELMLYSDEHTVESPCGTSKEPSPQTEKEELYSHTSEGSADDEYETHTAQSVKSDESVDNFDYTEHPEISAVVPEQNTEVGVRDVDDIEYKAVDASHHSLEQLNHTAYIDGALVEEQNVVIDMEGADVVEYETYSLGHSADEVDCAEYAEISWTHGDYTEVDADVINEVQYDANDFDEHSDQLQSSEEQEITFDQQSHEYLKNAESAAGCMKLRHSSAAEKSKMKRENPKVKVVIVNVKDTVNKTHTAQFRRTSDLMMMKDLSSNKIQQALEYQESDNSKSPRSDIMLKSSAVSIGDMTPKQVKLERPARMHGDHSYTYRRHSFYPCIYCRETVNTKERLIAHQVTEHPGKVFCCEQCGSVYYSKALLDEHQKSHVIETEDGSAQPESNIFLQSSVCVKEIQPLYSNNDKVVDNGVMNLDSREKLGTLKLENGAGDILPVPEVSEAEKDSVDKDIQRQNEQENTEEIRMVDVHIKPEKGTEKGDVYKNTSKFCLKLSKEFENIDLDYKSKILETVNKIMEENGSHTKIDTVIPEIVRQEAEKKLGIPESAKPVLKTQMRDMKHNIWKCNLCNHVSTSLQKHQEHRRTHPQIKFSCSYCNKQFPSQKSRSHHVSIRHPDKKRFICEHCGKSFRFWLSLRDHLFTHNKGECIFQCEKCGKEFESKASYDSHDCKPGGASYLCDICGKSMRYLTSLRSHRLSHADPASQAKHSCAICGKEYSSRCLLADHMRLHTDEHPHQCIHCGKAFQTRSQLSNHKLIHINARKHKCPLCGKGFARRQHMRVHVRAHQRSLKYACKICNCPFSSVGELIMHRKTHTQEEIAEASKKQVLQGGGPLAFTCQICGRHLASKFTLKNHVMMHADDKPFHCEICGKKFTMKSSLQTHHRVHTRERPHTCQHCGDTFQSRQNLVVHERIHTGETPFKCTECDKAYRSRHSLRQHLMIHADYRPYECLQCGKRFRRQDILITHIRTHTGERPFACNVCGRAFKQKGDCNKHQQRHAL</sequence>
<reference evidence="17 18" key="1">
    <citation type="submission" date="2017-12" db="EMBL/GenBank/DDBJ databases">
        <title>Hemimetabolous genomes reveal molecular basis of termite eusociality.</title>
        <authorList>
            <person name="Harrison M.C."/>
            <person name="Jongepier E."/>
            <person name="Robertson H.M."/>
            <person name="Arning N."/>
            <person name="Bitard-Feildel T."/>
            <person name="Chao H."/>
            <person name="Childers C.P."/>
            <person name="Dinh H."/>
            <person name="Doddapaneni H."/>
            <person name="Dugan S."/>
            <person name="Gowin J."/>
            <person name="Greiner C."/>
            <person name="Han Y."/>
            <person name="Hu H."/>
            <person name="Hughes D.S.T."/>
            <person name="Huylmans A.-K."/>
            <person name="Kemena C."/>
            <person name="Kremer L.P.M."/>
            <person name="Lee S.L."/>
            <person name="Lopez-Ezquerra A."/>
            <person name="Mallet L."/>
            <person name="Monroy-Kuhn J.M."/>
            <person name="Moser A."/>
            <person name="Murali S.C."/>
            <person name="Muzny D.M."/>
            <person name="Otani S."/>
            <person name="Piulachs M.-D."/>
            <person name="Poelchau M."/>
            <person name="Qu J."/>
            <person name="Schaub F."/>
            <person name="Wada-Katsumata A."/>
            <person name="Worley K.C."/>
            <person name="Xie Q."/>
            <person name="Ylla G."/>
            <person name="Poulsen M."/>
            <person name="Gibbs R.A."/>
            <person name="Schal C."/>
            <person name="Richards S."/>
            <person name="Belles X."/>
            <person name="Korb J."/>
            <person name="Bornberg-Bauer E."/>
        </authorList>
    </citation>
    <scope>NUCLEOTIDE SEQUENCE [LARGE SCALE GENOMIC DNA]</scope>
    <source>
        <tissue evidence="17">Whole body</tissue>
    </source>
</reference>
<keyword evidence="9" id="KW-0539">Nucleus</keyword>
<feature type="binding site" evidence="12">
    <location>
        <position position="151"/>
    </location>
    <ligand>
        <name>Zn(2+)</name>
        <dbReference type="ChEBI" id="CHEBI:29105"/>
    </ligand>
</feature>
<dbReference type="InterPro" id="IPR006612">
    <property type="entry name" value="THAP_Znf"/>
</dbReference>
<dbReference type="SMART" id="SM00355">
    <property type="entry name" value="ZnF_C2H2"/>
    <property type="match status" value="17"/>
</dbReference>
<dbReference type="Pfam" id="PF07776">
    <property type="entry name" value="zf-AD"/>
    <property type="match status" value="1"/>
</dbReference>
<dbReference type="FunFam" id="3.30.160.60:FF:000688">
    <property type="entry name" value="zinc finger protein 197 isoform X1"/>
    <property type="match status" value="2"/>
</dbReference>
<dbReference type="Proteomes" id="UP000235965">
    <property type="component" value="Unassembled WGS sequence"/>
</dbReference>
<keyword evidence="7 11" id="KW-0238">DNA-binding</keyword>
<evidence type="ECO:0000256" key="13">
    <source>
        <dbReference type="SAM" id="MobiDB-lite"/>
    </source>
</evidence>
<feature type="domain" description="C2H2-type" evidence="14">
    <location>
        <begin position="579"/>
        <end position="606"/>
    </location>
</feature>
<feature type="region of interest" description="Disordered" evidence="13">
    <location>
        <begin position="238"/>
        <end position="285"/>
    </location>
</feature>
<evidence type="ECO:0000313" key="18">
    <source>
        <dbReference type="Proteomes" id="UP000235965"/>
    </source>
</evidence>
<comment type="subcellular location">
    <subcellularLocation>
        <location evidence="1">Nucleus</location>
    </subcellularLocation>
</comment>
<evidence type="ECO:0000256" key="11">
    <source>
        <dbReference type="PROSITE-ProRule" id="PRU00309"/>
    </source>
</evidence>
<evidence type="ECO:0000256" key="12">
    <source>
        <dbReference type="PROSITE-ProRule" id="PRU01263"/>
    </source>
</evidence>
<feature type="compositionally biased region" description="Polar residues" evidence="13">
    <location>
        <begin position="242"/>
        <end position="251"/>
    </location>
</feature>
<dbReference type="PROSITE" id="PS00028">
    <property type="entry name" value="ZINC_FINGER_C2H2_1"/>
    <property type="match status" value="15"/>
</dbReference>
<keyword evidence="2 12" id="KW-0479">Metal-binding</keyword>
<evidence type="ECO:0000256" key="5">
    <source>
        <dbReference type="ARBA" id="ARBA00022833"/>
    </source>
</evidence>
<dbReference type="AlphaFoldDB" id="A0A2J7Q3C0"/>
<dbReference type="PANTHER" id="PTHR24394:SF29">
    <property type="entry name" value="MYONEURIN"/>
    <property type="match status" value="1"/>
</dbReference>
<dbReference type="InParanoid" id="A0A2J7Q3C0"/>
<keyword evidence="8" id="KW-0804">Transcription</keyword>
<keyword evidence="18" id="KW-1185">Reference proteome</keyword>
<dbReference type="SMART" id="SM00868">
    <property type="entry name" value="zf-AD"/>
    <property type="match status" value="1"/>
</dbReference>
<dbReference type="SUPFAM" id="SSF57667">
    <property type="entry name" value="beta-beta-alpha zinc fingers"/>
    <property type="match status" value="8"/>
</dbReference>
<dbReference type="PROSITE" id="PS50157">
    <property type="entry name" value="ZINC_FINGER_C2H2_2"/>
    <property type="match status" value="15"/>
</dbReference>
<dbReference type="InterPro" id="IPR036236">
    <property type="entry name" value="Znf_C2H2_sf"/>
</dbReference>
<name>A0A2J7Q3C0_9NEOP</name>
<feature type="domain" description="C2H2-type" evidence="14">
    <location>
        <begin position="1019"/>
        <end position="1046"/>
    </location>
</feature>
<evidence type="ECO:0000256" key="7">
    <source>
        <dbReference type="ARBA" id="ARBA00023125"/>
    </source>
</evidence>
<dbReference type="Gene3D" id="3.40.1800.20">
    <property type="match status" value="1"/>
</dbReference>
<evidence type="ECO:0000256" key="10">
    <source>
        <dbReference type="PROSITE-ProRule" id="PRU00042"/>
    </source>
</evidence>
<dbReference type="InterPro" id="IPR012934">
    <property type="entry name" value="Znf_AD"/>
</dbReference>
<dbReference type="OrthoDB" id="9406869at2759"/>
<feature type="binding site" evidence="12">
    <location>
        <position position="148"/>
    </location>
    <ligand>
        <name>Zn(2+)</name>
        <dbReference type="ChEBI" id="CHEBI:29105"/>
    </ligand>
</feature>
<evidence type="ECO:0000259" key="16">
    <source>
        <dbReference type="PROSITE" id="PS51915"/>
    </source>
</evidence>
<dbReference type="SMART" id="SM00980">
    <property type="entry name" value="THAP"/>
    <property type="match status" value="1"/>
</dbReference>
<feature type="domain" description="C2H2-type" evidence="14">
    <location>
        <begin position="877"/>
        <end position="895"/>
    </location>
</feature>
<feature type="domain" description="ZAD" evidence="16">
    <location>
        <begin position="146"/>
        <end position="221"/>
    </location>
</feature>
<feature type="domain" description="C2H2-type" evidence="14">
    <location>
        <begin position="1091"/>
        <end position="1118"/>
    </location>
</feature>
<feature type="domain" description="C2H2-type" evidence="14">
    <location>
        <begin position="991"/>
        <end position="1018"/>
    </location>
</feature>
<dbReference type="SUPFAM" id="SSF57716">
    <property type="entry name" value="Glucocorticoid receptor-like (DNA-binding domain)"/>
    <property type="match status" value="2"/>
</dbReference>
<keyword evidence="5 12" id="KW-0862">Zinc</keyword>
<dbReference type="GO" id="GO:0030674">
    <property type="term" value="F:protein-macromolecule adaptor activity"/>
    <property type="evidence" value="ECO:0007669"/>
    <property type="project" value="UniProtKB-ARBA"/>
</dbReference>
<dbReference type="GO" id="GO:0000981">
    <property type="term" value="F:DNA-binding transcription factor activity, RNA polymerase II-specific"/>
    <property type="evidence" value="ECO:0007669"/>
    <property type="project" value="TreeGrafter"/>
</dbReference>
<organism evidence="17 18">
    <name type="scientific">Cryptotermes secundus</name>
    <dbReference type="NCBI Taxonomy" id="105785"/>
    <lineage>
        <taxon>Eukaryota</taxon>
        <taxon>Metazoa</taxon>
        <taxon>Ecdysozoa</taxon>
        <taxon>Arthropoda</taxon>
        <taxon>Hexapoda</taxon>
        <taxon>Insecta</taxon>
        <taxon>Pterygota</taxon>
        <taxon>Neoptera</taxon>
        <taxon>Polyneoptera</taxon>
        <taxon>Dictyoptera</taxon>
        <taxon>Blattodea</taxon>
        <taxon>Blattoidea</taxon>
        <taxon>Termitoidae</taxon>
        <taxon>Kalotermitidae</taxon>
        <taxon>Cryptotermitinae</taxon>
        <taxon>Cryptotermes</taxon>
    </lineage>
</organism>
<keyword evidence="4 10" id="KW-0863">Zinc-finger</keyword>
<dbReference type="PANTHER" id="PTHR24394">
    <property type="entry name" value="ZINC FINGER PROTEIN"/>
    <property type="match status" value="1"/>
</dbReference>
<accession>A0A2J7Q3C0</accession>
<feature type="domain" description="C2H2-type" evidence="14">
    <location>
        <begin position="935"/>
        <end position="962"/>
    </location>
</feature>
<dbReference type="SMART" id="SM00692">
    <property type="entry name" value="DM3"/>
    <property type="match status" value="1"/>
</dbReference>
<evidence type="ECO:0000256" key="1">
    <source>
        <dbReference type="ARBA" id="ARBA00004123"/>
    </source>
</evidence>
<comment type="caution">
    <text evidence="17">The sequence shown here is derived from an EMBL/GenBank/DDBJ whole genome shotgun (WGS) entry which is preliminary data.</text>
</comment>
<dbReference type="FunFam" id="3.30.160.60:FF:000478">
    <property type="entry name" value="Zinc finger protein 133"/>
    <property type="match status" value="1"/>
</dbReference>
<evidence type="ECO:0000259" key="14">
    <source>
        <dbReference type="PROSITE" id="PS50157"/>
    </source>
</evidence>
<feature type="domain" description="C2H2-type" evidence="14">
    <location>
        <begin position="819"/>
        <end position="847"/>
    </location>
</feature>
<evidence type="ECO:0000256" key="3">
    <source>
        <dbReference type="ARBA" id="ARBA00022737"/>
    </source>
</evidence>
<evidence type="ECO:0000256" key="2">
    <source>
        <dbReference type="ARBA" id="ARBA00022723"/>
    </source>
</evidence>
<feature type="domain" description="C2H2-type" evidence="14">
    <location>
        <begin position="1147"/>
        <end position="1174"/>
    </location>
</feature>
<feature type="domain" description="C2H2-type" evidence="14">
    <location>
        <begin position="963"/>
        <end position="990"/>
    </location>
</feature>
<gene>
    <name evidence="17" type="ORF">B7P43_G09813</name>
</gene>
<feature type="domain" description="C2H2-type" evidence="14">
    <location>
        <begin position="1175"/>
        <end position="1202"/>
    </location>
</feature>
<proteinExistence type="predicted"/>
<feature type="domain" description="C2H2-type" evidence="14">
    <location>
        <begin position="1063"/>
        <end position="1090"/>
    </location>
</feature>
<feature type="domain" description="C2H2-type" evidence="14">
    <location>
        <begin position="1119"/>
        <end position="1146"/>
    </location>
</feature>
<feature type="domain" description="C2H2-type" evidence="14">
    <location>
        <begin position="1203"/>
        <end position="1227"/>
    </location>
</feature>
<dbReference type="PROSITE" id="PS51915">
    <property type="entry name" value="ZAD"/>
    <property type="match status" value="1"/>
</dbReference>
<protein>
    <submittedName>
        <fullName evidence="17">Uncharacterized protein</fullName>
    </submittedName>
</protein>
<feature type="binding site" evidence="12">
    <location>
        <position position="194"/>
    </location>
    <ligand>
        <name>Zn(2+)</name>
        <dbReference type="ChEBI" id="CHEBI:29105"/>
    </ligand>
</feature>
<evidence type="ECO:0000256" key="9">
    <source>
        <dbReference type="ARBA" id="ARBA00023242"/>
    </source>
</evidence>
<feature type="domain" description="C2H2-type" evidence="14">
    <location>
        <begin position="904"/>
        <end position="931"/>
    </location>
</feature>
<keyword evidence="6" id="KW-0805">Transcription regulation</keyword>
<keyword evidence="3" id="KW-0677">Repeat</keyword>
<evidence type="ECO:0000313" key="17">
    <source>
        <dbReference type="EMBL" id="PNF23069.1"/>
    </source>
</evidence>
<dbReference type="Gene3D" id="3.30.160.60">
    <property type="entry name" value="Classic Zinc Finger"/>
    <property type="match status" value="12"/>
</dbReference>
<dbReference type="Pfam" id="PF05485">
    <property type="entry name" value="THAP"/>
    <property type="match status" value="1"/>
</dbReference>
<dbReference type="PROSITE" id="PS50950">
    <property type="entry name" value="ZF_THAP"/>
    <property type="match status" value="1"/>
</dbReference>